<evidence type="ECO:0000313" key="3">
    <source>
        <dbReference type="Proteomes" id="UP001153076"/>
    </source>
</evidence>
<proteinExistence type="predicted"/>
<accession>A0A9Q1GMS1</accession>
<dbReference type="Proteomes" id="UP001153076">
    <property type="component" value="Unassembled WGS sequence"/>
</dbReference>
<evidence type="ECO:0000256" key="1">
    <source>
        <dbReference type="SAM" id="MobiDB-lite"/>
    </source>
</evidence>
<organism evidence="2 3">
    <name type="scientific">Carnegiea gigantea</name>
    <dbReference type="NCBI Taxonomy" id="171969"/>
    <lineage>
        <taxon>Eukaryota</taxon>
        <taxon>Viridiplantae</taxon>
        <taxon>Streptophyta</taxon>
        <taxon>Embryophyta</taxon>
        <taxon>Tracheophyta</taxon>
        <taxon>Spermatophyta</taxon>
        <taxon>Magnoliopsida</taxon>
        <taxon>eudicotyledons</taxon>
        <taxon>Gunneridae</taxon>
        <taxon>Pentapetalae</taxon>
        <taxon>Caryophyllales</taxon>
        <taxon>Cactineae</taxon>
        <taxon>Cactaceae</taxon>
        <taxon>Cactoideae</taxon>
        <taxon>Echinocereeae</taxon>
        <taxon>Carnegiea</taxon>
    </lineage>
</organism>
<dbReference type="EMBL" id="JAKOGI010002369">
    <property type="protein sequence ID" value="KAJ8422157.1"/>
    <property type="molecule type" value="Genomic_DNA"/>
</dbReference>
<evidence type="ECO:0000313" key="2">
    <source>
        <dbReference type="EMBL" id="KAJ8422157.1"/>
    </source>
</evidence>
<feature type="region of interest" description="Disordered" evidence="1">
    <location>
        <begin position="199"/>
        <end position="219"/>
    </location>
</feature>
<name>A0A9Q1GMS1_9CARY</name>
<gene>
    <name evidence="2" type="ORF">Cgig2_012316</name>
</gene>
<feature type="compositionally biased region" description="Basic and acidic residues" evidence="1">
    <location>
        <begin position="210"/>
        <end position="219"/>
    </location>
</feature>
<dbReference type="AlphaFoldDB" id="A0A9Q1GMS1"/>
<comment type="caution">
    <text evidence="2">The sequence shown here is derived from an EMBL/GenBank/DDBJ whole genome shotgun (WGS) entry which is preliminary data.</text>
</comment>
<sequence>MSKESKIRRRKVKEFNNWMSPNGLQQLIENLNDKQKEAIKQIDFEGFFRLQVDGKLAVWSAYNFSTCSCILLRAYGRMRVTEHDVHMTLGIPKGPRDIIEVKMKATRALSLEMIEMMQSQVCGGDDFRRNSYRSSCLHVFMKPKSRSQLPHTEHASGFGVGHWDRFGMCERDCTFTRSAQYTRGEEIHVHVADVEMRKKEQEGSLGSENAKCEMLKNRK</sequence>
<reference evidence="2" key="1">
    <citation type="submission" date="2022-04" db="EMBL/GenBank/DDBJ databases">
        <title>Carnegiea gigantea Genome sequencing and assembly v2.</title>
        <authorList>
            <person name="Copetti D."/>
            <person name="Sanderson M.J."/>
            <person name="Burquez A."/>
            <person name="Wojciechowski M.F."/>
        </authorList>
    </citation>
    <scope>NUCLEOTIDE SEQUENCE</scope>
    <source>
        <strain evidence="2">SGP5-SGP5p</strain>
        <tissue evidence="2">Aerial part</tissue>
    </source>
</reference>
<keyword evidence="3" id="KW-1185">Reference proteome</keyword>
<protein>
    <submittedName>
        <fullName evidence="2">Uncharacterized protein</fullName>
    </submittedName>
</protein>